<gene>
    <name evidence="1" type="ORF">SPARVUS_LOCUS13109343</name>
</gene>
<dbReference type="Proteomes" id="UP001162483">
    <property type="component" value="Unassembled WGS sequence"/>
</dbReference>
<accession>A0ABN9FYP3</accession>
<protein>
    <submittedName>
        <fullName evidence="1">Uncharacterized protein</fullName>
    </submittedName>
</protein>
<evidence type="ECO:0000313" key="1">
    <source>
        <dbReference type="EMBL" id="CAI9602261.1"/>
    </source>
</evidence>
<dbReference type="EMBL" id="CATNWA010017662">
    <property type="protein sequence ID" value="CAI9602261.1"/>
    <property type="molecule type" value="Genomic_DNA"/>
</dbReference>
<comment type="caution">
    <text evidence="1">The sequence shown here is derived from an EMBL/GenBank/DDBJ whole genome shotgun (WGS) entry which is preliminary data.</text>
</comment>
<evidence type="ECO:0000313" key="2">
    <source>
        <dbReference type="Proteomes" id="UP001162483"/>
    </source>
</evidence>
<proteinExistence type="predicted"/>
<name>A0ABN9FYP3_9NEOB</name>
<sequence length="70" mass="7356">SQTAPAFSSCAHFLGVRGTAVRDLCSPGSCSNDQDLGLPIPGHMIADWLTSVIACRVVGKMSLPDTAYYV</sequence>
<reference evidence="1" key="1">
    <citation type="submission" date="2023-05" db="EMBL/GenBank/DDBJ databases">
        <authorList>
            <person name="Stuckert A."/>
        </authorList>
    </citation>
    <scope>NUCLEOTIDE SEQUENCE</scope>
</reference>
<keyword evidence="2" id="KW-1185">Reference proteome</keyword>
<feature type="non-terminal residue" evidence="1">
    <location>
        <position position="1"/>
    </location>
</feature>
<organism evidence="1 2">
    <name type="scientific">Staurois parvus</name>
    <dbReference type="NCBI Taxonomy" id="386267"/>
    <lineage>
        <taxon>Eukaryota</taxon>
        <taxon>Metazoa</taxon>
        <taxon>Chordata</taxon>
        <taxon>Craniata</taxon>
        <taxon>Vertebrata</taxon>
        <taxon>Euteleostomi</taxon>
        <taxon>Amphibia</taxon>
        <taxon>Batrachia</taxon>
        <taxon>Anura</taxon>
        <taxon>Neobatrachia</taxon>
        <taxon>Ranoidea</taxon>
        <taxon>Ranidae</taxon>
        <taxon>Staurois</taxon>
    </lineage>
</organism>